<dbReference type="PRINTS" id="PR00364">
    <property type="entry name" value="DISEASERSIST"/>
</dbReference>
<protein>
    <submittedName>
        <fullName evidence="4">Transcriptional regulator</fullName>
    </submittedName>
</protein>
<proteinExistence type="predicted"/>
<dbReference type="Pfam" id="PF00486">
    <property type="entry name" value="Trans_reg_C"/>
    <property type="match status" value="1"/>
</dbReference>
<dbReference type="InterPro" id="IPR002182">
    <property type="entry name" value="NB-ARC"/>
</dbReference>
<dbReference type="PANTHER" id="PTHR47691:SF3">
    <property type="entry name" value="HTH-TYPE TRANSCRIPTIONAL REGULATOR RV0890C-RELATED"/>
    <property type="match status" value="1"/>
</dbReference>
<dbReference type="Pfam" id="PF25872">
    <property type="entry name" value="HTH_77"/>
    <property type="match status" value="1"/>
</dbReference>
<dbReference type="InterPro" id="IPR011990">
    <property type="entry name" value="TPR-like_helical_dom_sf"/>
</dbReference>
<dbReference type="SUPFAM" id="SSF52540">
    <property type="entry name" value="P-loop containing nucleoside triphosphate hydrolases"/>
    <property type="match status" value="1"/>
</dbReference>
<dbReference type="InterPro" id="IPR001867">
    <property type="entry name" value="OmpR/PhoB-type_DNA-bd"/>
</dbReference>
<dbReference type="PANTHER" id="PTHR47691">
    <property type="entry name" value="REGULATOR-RELATED"/>
    <property type="match status" value="1"/>
</dbReference>
<comment type="caution">
    <text evidence="4">The sequence shown here is derived from an EMBL/GenBank/DDBJ whole genome shotgun (WGS) entry which is preliminary data.</text>
</comment>
<reference evidence="4" key="1">
    <citation type="submission" date="2013-04" db="EMBL/GenBank/DDBJ databases">
        <title>The genome sequencing project of 58 acetic acid bacteria.</title>
        <authorList>
            <person name="Okamoto-Kainuma A."/>
            <person name="Ishikawa M."/>
            <person name="Umino S."/>
            <person name="Koizumi Y."/>
            <person name="Shiwa Y."/>
            <person name="Yoshikawa H."/>
            <person name="Matsutani M."/>
            <person name="Matsushita K."/>
        </authorList>
    </citation>
    <scope>NUCLEOTIDE SEQUENCE</scope>
    <source>
        <strain evidence="4">DSM 12717</strain>
    </source>
</reference>
<name>A0ABQ0P1Y6_9PROT</name>
<dbReference type="Pfam" id="PF00931">
    <property type="entry name" value="NB-ARC"/>
    <property type="match status" value="1"/>
</dbReference>
<dbReference type="EMBL" id="BAQP01000005">
    <property type="protein sequence ID" value="GBQ19144.1"/>
    <property type="molecule type" value="Genomic_DNA"/>
</dbReference>
<dbReference type="PROSITE" id="PS51755">
    <property type="entry name" value="OMPR_PHOB"/>
    <property type="match status" value="1"/>
</dbReference>
<dbReference type="CDD" id="cd00383">
    <property type="entry name" value="trans_reg_C"/>
    <property type="match status" value="1"/>
</dbReference>
<feature type="domain" description="OmpR/PhoB-type" evidence="3">
    <location>
        <begin position="7"/>
        <end position="105"/>
    </location>
</feature>
<dbReference type="Gene3D" id="1.10.10.10">
    <property type="entry name" value="Winged helix-like DNA-binding domain superfamily/Winged helix DNA-binding domain"/>
    <property type="match status" value="1"/>
</dbReference>
<dbReference type="InterPro" id="IPR016032">
    <property type="entry name" value="Sig_transdc_resp-reg_C-effctor"/>
</dbReference>
<dbReference type="Proteomes" id="UP001060895">
    <property type="component" value="Unassembled WGS sequence"/>
</dbReference>
<dbReference type="SUPFAM" id="SSF48452">
    <property type="entry name" value="TPR-like"/>
    <property type="match status" value="1"/>
</dbReference>
<dbReference type="Gene3D" id="1.25.40.10">
    <property type="entry name" value="Tetratricopeptide repeat domain"/>
    <property type="match status" value="1"/>
</dbReference>
<sequence length="950" mass="102312">MPKMWMTEEIAFGPFTLIVDERLLLRQGAPVDLGARAFDILTALATRPNEVVTKADLLARVWPDVTVEEGSLRFHIANLRKAMGDGKDGARYITTLAGRGYCFVAPVWRSGGREDVQSEVATGYPHANLPSRLTRIVGRTDDTASLSAQLTATRFVTIVGVGGVGKTTVAVAVGHALIETFAGAAHLVDLGALSDPNLVATTVASMLGLSLESDDAVSGLLAYLASRRILLILDTCEHVIDAAAELAARIFAAAPEAHILATSREPLNVEGEHVYRLAPLAYPPDDPAITAAIVQGFPAAQLFMERAVASGARLDLDEANAMVVAGICRKLDGVPLAIELAAGRVASFGLQETAALLDERLTLLWPGQRMAPLRQKTLQATLDWSYGLLSEFERLALRRLAVFVGHFSVEAALAVVAGPDIDKALVFSAIDSLVGKSMVATRPTGATMRYRLLDTTRAYALQIDIDDTEVTDLAARHAAHYLRWLEETGAEWPTLSSAAQRSQHLAGLANVRAALEWCFGPTGNTKIGIRLAVAAAPVLLSMSLLTECHRWTARAIEALHDAGSAGREEMHLQAALGVSLMFTRGGRDAAREALNISFVLAEEHGNTLDQIQVLGPLQMFYLRTGEFKTALTYAERCSDLAGILGDSVSTTLAHSLMGISLHLSGELGRAQTALEAALRCGPRADRTTTDYLGFDGRLLAGAILARTLWLRGHPDRAVERALLTIEDAETLDHPLTLSIALVWAVSVFLWVGDLARAEEHIDRLFARATLHSLGPYLAVGRGFQGELAIRRGDADAGVRSLQHGLTELHTAPYELLTTPLNIALVQGLGATRRFAEALALIDETIQSVEANGDLCYMPELLRVKANLALATSRPDTDEAETYFARSLEHSRHQGARAWELRTAIDLAGLLAARNERRHAREILDPPFESFTEGLDTVDLKAAASLLVTLS</sequence>
<keyword evidence="1 2" id="KW-0238">DNA-binding</keyword>
<accession>A0ABQ0P1Y6</accession>
<dbReference type="SMART" id="SM00862">
    <property type="entry name" value="Trans_reg_C"/>
    <property type="match status" value="1"/>
</dbReference>
<dbReference type="Gene3D" id="3.40.50.300">
    <property type="entry name" value="P-loop containing nucleotide triphosphate hydrolases"/>
    <property type="match status" value="1"/>
</dbReference>
<evidence type="ECO:0000256" key="1">
    <source>
        <dbReference type="ARBA" id="ARBA00023125"/>
    </source>
</evidence>
<dbReference type="InterPro" id="IPR036388">
    <property type="entry name" value="WH-like_DNA-bd_sf"/>
</dbReference>
<evidence type="ECO:0000259" key="3">
    <source>
        <dbReference type="PROSITE" id="PS51755"/>
    </source>
</evidence>
<gene>
    <name evidence="4" type="ORF">AA12717_0152</name>
</gene>
<evidence type="ECO:0000313" key="4">
    <source>
        <dbReference type="EMBL" id="GBQ19144.1"/>
    </source>
</evidence>
<keyword evidence="5" id="KW-1185">Reference proteome</keyword>
<organism evidence="4 5">
    <name type="scientific">Gluconacetobacter sacchari DSM 12717</name>
    <dbReference type="NCBI Taxonomy" id="1307940"/>
    <lineage>
        <taxon>Bacteria</taxon>
        <taxon>Pseudomonadati</taxon>
        <taxon>Pseudomonadota</taxon>
        <taxon>Alphaproteobacteria</taxon>
        <taxon>Acetobacterales</taxon>
        <taxon>Acetobacteraceae</taxon>
        <taxon>Gluconacetobacter</taxon>
    </lineage>
</organism>
<feature type="DNA-binding region" description="OmpR/PhoB-type" evidence="2">
    <location>
        <begin position="7"/>
        <end position="105"/>
    </location>
</feature>
<evidence type="ECO:0000313" key="5">
    <source>
        <dbReference type="Proteomes" id="UP001060895"/>
    </source>
</evidence>
<dbReference type="InterPro" id="IPR058852">
    <property type="entry name" value="HTH_77"/>
</dbReference>
<evidence type="ECO:0000256" key="2">
    <source>
        <dbReference type="PROSITE-ProRule" id="PRU01091"/>
    </source>
</evidence>
<dbReference type="SUPFAM" id="SSF46894">
    <property type="entry name" value="C-terminal effector domain of the bipartite response regulators"/>
    <property type="match status" value="1"/>
</dbReference>
<dbReference type="InterPro" id="IPR027417">
    <property type="entry name" value="P-loop_NTPase"/>
</dbReference>